<dbReference type="Proteomes" id="UP000094224">
    <property type="component" value="Unassembled WGS sequence"/>
</dbReference>
<proteinExistence type="predicted"/>
<feature type="chain" id="PRO_5015063582" evidence="1">
    <location>
        <begin position="32"/>
        <end position="64"/>
    </location>
</feature>
<accession>A0A1E3SIQ9</accession>
<feature type="signal peptide" evidence="1">
    <location>
        <begin position="1"/>
        <end position="31"/>
    </location>
</feature>
<evidence type="ECO:0000313" key="3">
    <source>
        <dbReference type="Proteomes" id="UP000094224"/>
    </source>
</evidence>
<dbReference type="RefSeq" id="WP_069402694.1">
    <property type="nucleotide sequence ID" value="NZ_JACKTB010000012.1"/>
</dbReference>
<sequence>MKKMTLTTFGGAAALAVAVGFAGLGAGTVSAAPTPAAPAHTAASVAPAGAHHGVLTACIIGLNC</sequence>
<dbReference type="STRING" id="243061.AWC25_00840"/>
<name>A0A1E3SIQ9_9MYCO</name>
<reference evidence="3" key="1">
    <citation type="submission" date="2016-09" db="EMBL/GenBank/DDBJ databases">
        <authorList>
            <person name="Greninger A.L."/>
            <person name="Jerome K.R."/>
            <person name="Mcnair B."/>
            <person name="Wallis C."/>
            <person name="Fang F."/>
        </authorList>
    </citation>
    <scope>NUCLEOTIDE SEQUENCE [LARGE SCALE GENOMIC DNA]</scope>
    <source>
        <strain evidence="3">BC1_M4</strain>
    </source>
</reference>
<protein>
    <submittedName>
        <fullName evidence="2">Uncharacterized protein</fullName>
    </submittedName>
</protein>
<dbReference type="EMBL" id="MIHC01000057">
    <property type="protein sequence ID" value="ODR01448.1"/>
    <property type="molecule type" value="Genomic_DNA"/>
</dbReference>
<evidence type="ECO:0000313" key="2">
    <source>
        <dbReference type="EMBL" id="ODR01448.1"/>
    </source>
</evidence>
<dbReference type="AlphaFoldDB" id="A0A1E3SIQ9"/>
<gene>
    <name evidence="2" type="ORF">BHQ21_23505</name>
</gene>
<organism evidence="2 3">
    <name type="scientific">Mycobacterium sherrisii</name>
    <dbReference type="NCBI Taxonomy" id="243061"/>
    <lineage>
        <taxon>Bacteria</taxon>
        <taxon>Bacillati</taxon>
        <taxon>Actinomycetota</taxon>
        <taxon>Actinomycetes</taxon>
        <taxon>Mycobacteriales</taxon>
        <taxon>Mycobacteriaceae</taxon>
        <taxon>Mycobacterium</taxon>
        <taxon>Mycobacterium simiae complex</taxon>
    </lineage>
</organism>
<keyword evidence="1" id="KW-0732">Signal</keyword>
<evidence type="ECO:0000256" key="1">
    <source>
        <dbReference type="SAM" id="SignalP"/>
    </source>
</evidence>
<comment type="caution">
    <text evidence="2">The sequence shown here is derived from an EMBL/GenBank/DDBJ whole genome shotgun (WGS) entry which is preliminary data.</text>
</comment>
<keyword evidence="3" id="KW-1185">Reference proteome</keyword>